<proteinExistence type="predicted"/>
<comment type="caution">
    <text evidence="1">The sequence shown here is derived from an EMBL/GenBank/DDBJ whole genome shotgun (WGS) entry which is preliminary data.</text>
</comment>
<sequence>MSKRQNLPYQPAPWHGVIVGYARRRRMLRARWRQWRGAALLLLTAALLMGTAAGLAYLVTAFMWGGL</sequence>
<dbReference type="EMBL" id="NSJD01000002">
    <property type="protein sequence ID" value="PAT41185.1"/>
    <property type="molecule type" value="Genomic_DNA"/>
</dbReference>
<reference evidence="1 2" key="1">
    <citation type="submission" date="2017-08" db="EMBL/GenBank/DDBJ databases">
        <title>WGS of Clinical strains of the CDC Group NO-1 linked to zoonotic infections in humans.</title>
        <authorList>
            <person name="Bernier A.-M."/>
            <person name="Bernard K."/>
        </authorList>
    </citation>
    <scope>NUCLEOTIDE SEQUENCE [LARGE SCALE GENOMIC DNA]</scope>
    <source>
        <strain evidence="1 2">NML79-0751</strain>
    </source>
</reference>
<evidence type="ECO:0000313" key="2">
    <source>
        <dbReference type="Proteomes" id="UP000218644"/>
    </source>
</evidence>
<protein>
    <submittedName>
        <fullName evidence="1">Uncharacterized protein</fullName>
    </submittedName>
</protein>
<dbReference type="AlphaFoldDB" id="A0A2A2ARG5"/>
<accession>A0A2A2ARG5</accession>
<dbReference type="RefSeq" id="WP_095556261.1">
    <property type="nucleotide sequence ID" value="NZ_NSJD01000002.1"/>
</dbReference>
<organism evidence="1 2">
    <name type="scientific">Vandammella animalimorsus</name>
    <dbReference type="NCBI Taxonomy" id="2029117"/>
    <lineage>
        <taxon>Bacteria</taxon>
        <taxon>Pseudomonadati</taxon>
        <taxon>Pseudomonadota</taxon>
        <taxon>Betaproteobacteria</taxon>
        <taxon>Burkholderiales</taxon>
        <taxon>Comamonadaceae</taxon>
        <taxon>Vandammella</taxon>
    </lineage>
</organism>
<dbReference type="Proteomes" id="UP000218644">
    <property type="component" value="Unassembled WGS sequence"/>
</dbReference>
<gene>
    <name evidence="1" type="ORF">CK623_02790</name>
</gene>
<evidence type="ECO:0000313" key="1">
    <source>
        <dbReference type="EMBL" id="PAT41185.1"/>
    </source>
</evidence>
<name>A0A2A2ARG5_9BURK</name>